<feature type="domain" description="C2H2-type" evidence="8">
    <location>
        <begin position="43"/>
        <end position="67"/>
    </location>
</feature>
<dbReference type="STRING" id="37001.A0A1A9WR75"/>
<comment type="similarity">
    <text evidence="6">Belongs to the snail C2H2-type zinc-finger protein family.</text>
</comment>
<dbReference type="PROSITE" id="PS50157">
    <property type="entry name" value="ZINC_FINGER_C2H2_2"/>
    <property type="match status" value="2"/>
</dbReference>
<reference evidence="9" key="2">
    <citation type="submission" date="2020-05" db="UniProtKB">
        <authorList>
            <consortium name="EnsemblMetazoa"/>
        </authorList>
    </citation>
    <scope>IDENTIFICATION</scope>
    <source>
        <strain evidence="9">IAEA</strain>
    </source>
</reference>
<evidence type="ECO:0000313" key="9">
    <source>
        <dbReference type="EnsemblMetazoa" id="GBRI029206-PA"/>
    </source>
</evidence>
<feature type="domain" description="C2H2-type" evidence="8">
    <location>
        <begin position="165"/>
        <end position="191"/>
    </location>
</feature>
<dbReference type="GO" id="GO:0008270">
    <property type="term" value="F:zinc ion binding"/>
    <property type="evidence" value="ECO:0007669"/>
    <property type="project" value="UniProtKB-KW"/>
</dbReference>
<dbReference type="EnsemblMetazoa" id="GBRI029206-RA">
    <property type="protein sequence ID" value="GBRI029206-PA"/>
    <property type="gene ID" value="GBRI029206"/>
</dbReference>
<dbReference type="SMART" id="SM00355">
    <property type="entry name" value="ZnF_C2H2"/>
    <property type="match status" value="4"/>
</dbReference>
<keyword evidence="5" id="KW-0539">Nucleus</keyword>
<dbReference type="Proteomes" id="UP000091820">
    <property type="component" value="Unassembled WGS sequence"/>
</dbReference>
<dbReference type="FunFam" id="3.30.160.60:FF:002343">
    <property type="entry name" value="Zinc finger protein 33A"/>
    <property type="match status" value="1"/>
</dbReference>
<sequence>MQEVFYMQKAWNDLTSGENNESLNRQKTTIGSRLNKRLAARIFNCENCDRSFAKIETLKRHTKQVHTFSPMKAIANISPSVPESTQSEGKRILCSHCPLIFVRGDNYARHLIIAHSDEAEITPKHREMAKAERNYTKGLRPYCGKIFSLASLSIHIRRHTGENPYKCTACSKGFPRRQVVIHERQHTGERPHVCSVALSHTGKPTDVVENAVIVVKNL</sequence>
<dbReference type="AlphaFoldDB" id="A0A1A9WR75"/>
<name>A0A1A9WR75_9MUSC</name>
<dbReference type="Gene3D" id="3.30.160.60">
    <property type="entry name" value="Classic Zinc Finger"/>
    <property type="match status" value="2"/>
</dbReference>
<dbReference type="InterPro" id="IPR013087">
    <property type="entry name" value="Znf_C2H2_type"/>
</dbReference>
<dbReference type="PROSITE" id="PS00028">
    <property type="entry name" value="ZINC_FINGER_C2H2_1"/>
    <property type="match status" value="2"/>
</dbReference>
<evidence type="ECO:0000256" key="5">
    <source>
        <dbReference type="ARBA" id="ARBA00023242"/>
    </source>
</evidence>
<evidence type="ECO:0000256" key="7">
    <source>
        <dbReference type="PROSITE-ProRule" id="PRU00042"/>
    </source>
</evidence>
<dbReference type="PANTHER" id="PTHR24388:SF104">
    <property type="entry name" value="AT-RICH BINDING PROTEIN-RELATED"/>
    <property type="match status" value="1"/>
</dbReference>
<protein>
    <recommendedName>
        <fullName evidence="8">C2H2-type domain-containing protein</fullName>
    </recommendedName>
</protein>
<keyword evidence="2" id="KW-0677">Repeat</keyword>
<accession>A0A1A9WR75</accession>
<dbReference type="GO" id="GO:0000981">
    <property type="term" value="F:DNA-binding transcription factor activity, RNA polymerase II-specific"/>
    <property type="evidence" value="ECO:0007669"/>
    <property type="project" value="TreeGrafter"/>
</dbReference>
<evidence type="ECO:0000313" key="10">
    <source>
        <dbReference type="Proteomes" id="UP000091820"/>
    </source>
</evidence>
<organism evidence="9 10">
    <name type="scientific">Glossina brevipalpis</name>
    <dbReference type="NCBI Taxonomy" id="37001"/>
    <lineage>
        <taxon>Eukaryota</taxon>
        <taxon>Metazoa</taxon>
        <taxon>Ecdysozoa</taxon>
        <taxon>Arthropoda</taxon>
        <taxon>Hexapoda</taxon>
        <taxon>Insecta</taxon>
        <taxon>Pterygota</taxon>
        <taxon>Neoptera</taxon>
        <taxon>Endopterygota</taxon>
        <taxon>Diptera</taxon>
        <taxon>Brachycera</taxon>
        <taxon>Muscomorpha</taxon>
        <taxon>Hippoboscoidea</taxon>
        <taxon>Glossinidae</taxon>
        <taxon>Glossina</taxon>
    </lineage>
</organism>
<keyword evidence="4" id="KW-0862">Zinc</keyword>
<keyword evidence="3 7" id="KW-0863">Zinc-finger</keyword>
<dbReference type="VEuPathDB" id="VectorBase:GBRI029206"/>
<reference evidence="10" key="1">
    <citation type="submission" date="2014-03" db="EMBL/GenBank/DDBJ databases">
        <authorList>
            <person name="Aksoy S."/>
            <person name="Warren W."/>
            <person name="Wilson R.K."/>
        </authorList>
    </citation>
    <scope>NUCLEOTIDE SEQUENCE [LARGE SCALE GENOMIC DNA]</scope>
    <source>
        <strain evidence="10">IAEA</strain>
    </source>
</reference>
<dbReference type="Pfam" id="PF00096">
    <property type="entry name" value="zf-C2H2"/>
    <property type="match status" value="1"/>
</dbReference>
<dbReference type="GO" id="GO:0000978">
    <property type="term" value="F:RNA polymerase II cis-regulatory region sequence-specific DNA binding"/>
    <property type="evidence" value="ECO:0007669"/>
    <property type="project" value="TreeGrafter"/>
</dbReference>
<evidence type="ECO:0000256" key="1">
    <source>
        <dbReference type="ARBA" id="ARBA00022723"/>
    </source>
</evidence>
<dbReference type="PANTHER" id="PTHR24388">
    <property type="entry name" value="ZINC FINGER PROTEIN"/>
    <property type="match status" value="1"/>
</dbReference>
<keyword evidence="1" id="KW-0479">Metal-binding</keyword>
<evidence type="ECO:0000256" key="6">
    <source>
        <dbReference type="ARBA" id="ARBA00037948"/>
    </source>
</evidence>
<dbReference type="InterPro" id="IPR050527">
    <property type="entry name" value="Snail/Krueppel_Znf"/>
</dbReference>
<dbReference type="SUPFAM" id="SSF57667">
    <property type="entry name" value="beta-beta-alpha zinc fingers"/>
    <property type="match status" value="2"/>
</dbReference>
<proteinExistence type="inferred from homology"/>
<evidence type="ECO:0000256" key="3">
    <source>
        <dbReference type="ARBA" id="ARBA00022771"/>
    </source>
</evidence>
<dbReference type="InterPro" id="IPR036236">
    <property type="entry name" value="Znf_C2H2_sf"/>
</dbReference>
<evidence type="ECO:0000256" key="4">
    <source>
        <dbReference type="ARBA" id="ARBA00022833"/>
    </source>
</evidence>
<evidence type="ECO:0000259" key="8">
    <source>
        <dbReference type="PROSITE" id="PS50157"/>
    </source>
</evidence>
<evidence type="ECO:0000256" key="2">
    <source>
        <dbReference type="ARBA" id="ARBA00022737"/>
    </source>
</evidence>
<keyword evidence="10" id="KW-1185">Reference proteome</keyword>